<proteinExistence type="predicted"/>
<reference evidence="2 3" key="1">
    <citation type="submission" date="2024-04" db="EMBL/GenBank/DDBJ databases">
        <title>genome sequences of Mucor flavus KT1a and Helicostylum pulchrum KT1b strains isolation_sourced from the surface of a dry-aged beef.</title>
        <authorList>
            <person name="Toyotome T."/>
            <person name="Hosono M."/>
            <person name="Torimaru M."/>
            <person name="Fukuda K."/>
            <person name="Mikami N."/>
        </authorList>
    </citation>
    <scope>NUCLEOTIDE SEQUENCE [LARGE SCALE GENOMIC DNA]</scope>
    <source>
        <strain evidence="2 3">KT1b</strain>
    </source>
</reference>
<evidence type="ECO:0000313" key="3">
    <source>
        <dbReference type="Proteomes" id="UP001476247"/>
    </source>
</evidence>
<keyword evidence="3" id="KW-1185">Reference proteome</keyword>
<dbReference type="Proteomes" id="UP001476247">
    <property type="component" value="Unassembled WGS sequence"/>
</dbReference>
<feature type="compositionally biased region" description="Basic and acidic residues" evidence="1">
    <location>
        <begin position="158"/>
        <end position="180"/>
    </location>
</feature>
<evidence type="ECO:0000256" key="1">
    <source>
        <dbReference type="SAM" id="MobiDB-lite"/>
    </source>
</evidence>
<feature type="region of interest" description="Disordered" evidence="1">
    <location>
        <begin position="135"/>
        <end position="180"/>
    </location>
</feature>
<name>A0ABP9YDR0_9FUNG</name>
<protein>
    <submittedName>
        <fullName evidence="2">Uncharacterized protein</fullName>
    </submittedName>
</protein>
<organism evidence="2 3">
    <name type="scientific">Helicostylum pulchrum</name>
    <dbReference type="NCBI Taxonomy" id="562976"/>
    <lineage>
        <taxon>Eukaryota</taxon>
        <taxon>Fungi</taxon>
        <taxon>Fungi incertae sedis</taxon>
        <taxon>Mucoromycota</taxon>
        <taxon>Mucoromycotina</taxon>
        <taxon>Mucoromycetes</taxon>
        <taxon>Mucorales</taxon>
        <taxon>Mucorineae</taxon>
        <taxon>Mucoraceae</taxon>
        <taxon>Helicostylum</taxon>
    </lineage>
</organism>
<accession>A0ABP9YDR0</accession>
<sequence>MTEPENSTKQSISMVSDLDWALENAHILSIEMFVNAFGYEDMRVANNRYHDILNSKTFKKCGLVHQLLSDFRIYKGSAKEKKFWNGIKLRSKKSEVQQELELDGLENSMYFGLKAGSSLRRSSSPEDQLPFKHLKTSHQEVDEESNNPHQQEPDDNEETNKDDPKSDLSISHHDQRKGRYDLVEEGDVSEDDDTFSVEHEDPWIVDSLNVSEECRLYTDYCFSKLEPKELDDVGMLGLNYIYLFTEPLTTSVSRHFGRIELHPQITKSLDLFYNLPHPSPEVYRWCTTIASSSFTDWRDVQATTIEFLNQGLKSKNEVDLIIANVLHRMANVGLSSSHKDNKPDFGIYANGLSRRFVVLIAEFKPIDGHQTLESDKAKIGKEMKKMLNELLGIGIKDPLVCGILVMNDHLDMFKMHLSGPKLYIMTQLSSTPVTKTADNIILIPTITTRLGLAVETIKKVQTHSKDIRDGKAMVKCAVPTNWISTLYYKLQRTNAKNEKDDNEDT</sequence>
<comment type="caution">
    <text evidence="2">The sequence shown here is derived from an EMBL/GenBank/DDBJ whole genome shotgun (WGS) entry which is preliminary data.</text>
</comment>
<gene>
    <name evidence="2" type="ORF">HPULCUR_010604</name>
</gene>
<evidence type="ECO:0000313" key="2">
    <source>
        <dbReference type="EMBL" id="GAA5805091.1"/>
    </source>
</evidence>
<dbReference type="EMBL" id="BAABUJ010000041">
    <property type="protein sequence ID" value="GAA5805091.1"/>
    <property type="molecule type" value="Genomic_DNA"/>
</dbReference>